<dbReference type="Proteomes" id="UP001056610">
    <property type="component" value="Chromosome"/>
</dbReference>
<evidence type="ECO:0000313" key="2">
    <source>
        <dbReference type="EMBL" id="UQX11503.1"/>
    </source>
</evidence>
<evidence type="ECO:0008006" key="4">
    <source>
        <dbReference type="Google" id="ProtNLM"/>
    </source>
</evidence>
<sequence length="85" mass="9644">MNRDIKKIAEWARSQGWTVEDDASGHTRFYAPNGDHVADYPATPSRPARRMAELAVELRKRGLAVPPPSKKEQRAQRAKEDKSDE</sequence>
<organism evidence="2 3">
    <name type="scientific">Candidatus Mycobacterium methanotrophicum</name>
    <dbReference type="NCBI Taxonomy" id="2943498"/>
    <lineage>
        <taxon>Bacteria</taxon>
        <taxon>Bacillati</taxon>
        <taxon>Actinomycetota</taxon>
        <taxon>Actinomycetes</taxon>
        <taxon>Mycobacteriales</taxon>
        <taxon>Mycobacteriaceae</taxon>
        <taxon>Mycobacterium</taxon>
    </lineage>
</organism>
<evidence type="ECO:0000256" key="1">
    <source>
        <dbReference type="SAM" id="MobiDB-lite"/>
    </source>
</evidence>
<reference evidence="2" key="1">
    <citation type="submission" date="2022-05" db="EMBL/GenBank/DDBJ databases">
        <title>A methanotrophic Mycobacterium dominates a cave microbial ecosystem.</title>
        <authorList>
            <person name="Van Spanning R.J.M."/>
            <person name="Guan Q."/>
            <person name="Melkonian C."/>
            <person name="Gallant J."/>
            <person name="Polerecky L."/>
            <person name="Flot J.-F."/>
            <person name="Brandt B.W."/>
            <person name="Braster M."/>
            <person name="Iturbe Espinoza P."/>
            <person name="Aerts J."/>
            <person name="Meima-Franke M."/>
            <person name="Piersma S.R."/>
            <person name="Bunduc C."/>
            <person name="Ummels R."/>
            <person name="Pain A."/>
            <person name="Fleming E.J."/>
            <person name="van der Wel N."/>
            <person name="Gherman V.D."/>
            <person name="Sarbu S.M."/>
            <person name="Bodelier P.L.E."/>
            <person name="Bitter W."/>
        </authorList>
    </citation>
    <scope>NUCLEOTIDE SEQUENCE</scope>
    <source>
        <strain evidence="2">Sulfur Cave</strain>
    </source>
</reference>
<evidence type="ECO:0000313" key="3">
    <source>
        <dbReference type="Proteomes" id="UP001056610"/>
    </source>
</evidence>
<feature type="region of interest" description="Disordered" evidence="1">
    <location>
        <begin position="59"/>
        <end position="85"/>
    </location>
</feature>
<dbReference type="RefSeq" id="WP_219068324.1">
    <property type="nucleotide sequence ID" value="NZ_CAJUXY010000035.1"/>
</dbReference>
<keyword evidence="3" id="KW-1185">Reference proteome</keyword>
<accession>A0ABY4QKJ9</accession>
<name>A0ABY4QKJ9_9MYCO</name>
<dbReference type="EMBL" id="CP097320">
    <property type="protein sequence ID" value="UQX11503.1"/>
    <property type="molecule type" value="Genomic_DNA"/>
</dbReference>
<feature type="compositionally biased region" description="Basic and acidic residues" evidence="1">
    <location>
        <begin position="69"/>
        <end position="85"/>
    </location>
</feature>
<protein>
    <recommendedName>
        <fullName evidence="4">Addiction module toxin, HicA family</fullName>
    </recommendedName>
</protein>
<gene>
    <name evidence="2" type="ORF">M5I08_03055</name>
</gene>
<proteinExistence type="predicted"/>